<name>A0AAN8CXT0_CHAGU</name>
<dbReference type="EMBL" id="JAURVH010001528">
    <property type="protein sequence ID" value="KAK5911429.1"/>
    <property type="molecule type" value="Genomic_DNA"/>
</dbReference>
<dbReference type="Proteomes" id="UP001331515">
    <property type="component" value="Unassembled WGS sequence"/>
</dbReference>
<reference evidence="2 3" key="1">
    <citation type="journal article" date="2023" name="Mol. Biol. Evol.">
        <title>Genomics of Secondarily Temperate Adaptation in the Only Non-Antarctic Icefish.</title>
        <authorList>
            <person name="Rivera-Colon A.G."/>
            <person name="Rayamajhi N."/>
            <person name="Minhas B.F."/>
            <person name="Madrigal G."/>
            <person name="Bilyk K.T."/>
            <person name="Yoon V."/>
            <person name="Hune M."/>
            <person name="Gregory S."/>
            <person name="Cheng C.H.C."/>
            <person name="Catchen J.M."/>
        </authorList>
    </citation>
    <scope>NUCLEOTIDE SEQUENCE [LARGE SCALE GENOMIC DNA]</scope>
    <source>
        <tissue evidence="2">White muscle</tissue>
    </source>
</reference>
<feature type="compositionally biased region" description="Basic residues" evidence="1">
    <location>
        <begin position="13"/>
        <end position="30"/>
    </location>
</feature>
<comment type="caution">
    <text evidence="2">The sequence shown here is derived from an EMBL/GenBank/DDBJ whole genome shotgun (WGS) entry which is preliminary data.</text>
</comment>
<feature type="region of interest" description="Disordered" evidence="1">
    <location>
        <begin position="1"/>
        <end position="39"/>
    </location>
</feature>
<sequence length="76" mass="8485">MHLKVVCNPPKNREKKKKNAKKKMKKKKPTRSCPTSGELFDTSPGCDRLLSSTFQASRNVSQQAYYPGDACRAVIG</sequence>
<evidence type="ECO:0000313" key="2">
    <source>
        <dbReference type="EMBL" id="KAK5911429.1"/>
    </source>
</evidence>
<keyword evidence="3" id="KW-1185">Reference proteome</keyword>
<proteinExistence type="predicted"/>
<gene>
    <name evidence="2" type="ORF">CgunFtcFv8_005604</name>
</gene>
<evidence type="ECO:0000313" key="3">
    <source>
        <dbReference type="Proteomes" id="UP001331515"/>
    </source>
</evidence>
<evidence type="ECO:0000256" key="1">
    <source>
        <dbReference type="SAM" id="MobiDB-lite"/>
    </source>
</evidence>
<protein>
    <submittedName>
        <fullName evidence="2">Uncharacterized protein</fullName>
    </submittedName>
</protein>
<accession>A0AAN8CXT0</accession>
<organism evidence="2 3">
    <name type="scientific">Champsocephalus gunnari</name>
    <name type="common">Mackerel icefish</name>
    <dbReference type="NCBI Taxonomy" id="52237"/>
    <lineage>
        <taxon>Eukaryota</taxon>
        <taxon>Metazoa</taxon>
        <taxon>Chordata</taxon>
        <taxon>Craniata</taxon>
        <taxon>Vertebrata</taxon>
        <taxon>Euteleostomi</taxon>
        <taxon>Actinopterygii</taxon>
        <taxon>Neopterygii</taxon>
        <taxon>Teleostei</taxon>
        <taxon>Neoteleostei</taxon>
        <taxon>Acanthomorphata</taxon>
        <taxon>Eupercaria</taxon>
        <taxon>Perciformes</taxon>
        <taxon>Notothenioidei</taxon>
        <taxon>Channichthyidae</taxon>
        <taxon>Champsocephalus</taxon>
    </lineage>
</organism>
<dbReference type="AlphaFoldDB" id="A0AAN8CXT0"/>